<evidence type="ECO:0000313" key="1">
    <source>
        <dbReference type="EMBL" id="BBY01043.1"/>
    </source>
</evidence>
<evidence type="ECO:0000313" key="2">
    <source>
        <dbReference type="Proteomes" id="UP000466632"/>
    </source>
</evidence>
<dbReference type="KEGG" id="mseo:MSEO_15420"/>
<gene>
    <name evidence="1" type="ORF">MSEO_15420</name>
</gene>
<sequence length="72" mass="7376">MTDTTRAAIEPVAVDAFGDPVVVTTNAERLIQLRTGAATSATYLNPGDALALADALRTAAHGVLAAREAANR</sequence>
<name>A0A7I7NWT3_9MYCO</name>
<reference evidence="1 2" key="1">
    <citation type="journal article" date="2019" name="Emerg. Microbes Infect.">
        <title>Comprehensive subspecies identification of 175 nontuberculous mycobacteria species based on 7547 genomic profiles.</title>
        <authorList>
            <person name="Matsumoto Y."/>
            <person name="Kinjo T."/>
            <person name="Motooka D."/>
            <person name="Nabeya D."/>
            <person name="Jung N."/>
            <person name="Uechi K."/>
            <person name="Horii T."/>
            <person name="Iida T."/>
            <person name="Fujita J."/>
            <person name="Nakamura S."/>
        </authorList>
    </citation>
    <scope>NUCLEOTIDE SEQUENCE [LARGE SCALE GENOMIC DNA]</scope>
    <source>
        <strain evidence="1 2">JCM 16018</strain>
    </source>
</reference>
<keyword evidence="2" id="KW-1185">Reference proteome</keyword>
<organism evidence="1 2">
    <name type="scientific">Mycobacterium seoulense</name>
    <dbReference type="NCBI Taxonomy" id="386911"/>
    <lineage>
        <taxon>Bacteria</taxon>
        <taxon>Bacillati</taxon>
        <taxon>Actinomycetota</taxon>
        <taxon>Actinomycetes</taxon>
        <taxon>Mycobacteriales</taxon>
        <taxon>Mycobacteriaceae</taxon>
        <taxon>Mycobacterium</taxon>
    </lineage>
</organism>
<dbReference type="RefSeq" id="WP_163678144.1">
    <property type="nucleotide sequence ID" value="NZ_AP022582.1"/>
</dbReference>
<proteinExistence type="predicted"/>
<accession>A0A7I7NWT3</accession>
<dbReference type="EMBL" id="AP022582">
    <property type="protein sequence ID" value="BBY01043.1"/>
    <property type="molecule type" value="Genomic_DNA"/>
</dbReference>
<protein>
    <submittedName>
        <fullName evidence="1">Uncharacterized protein</fullName>
    </submittedName>
</protein>
<dbReference type="Proteomes" id="UP000466632">
    <property type="component" value="Chromosome"/>
</dbReference>
<dbReference type="AlphaFoldDB" id="A0A7I7NWT3"/>